<reference evidence="8" key="1">
    <citation type="submission" date="2022-07" db="EMBL/GenBank/DDBJ databases">
        <title>Draft genome sequence of Zalerion maritima ATCC 34329, a (micro)plastics degrading marine fungus.</title>
        <authorList>
            <person name="Paco A."/>
            <person name="Goncalves M.F.M."/>
            <person name="Rocha-Santos T.A.P."/>
            <person name="Alves A."/>
        </authorList>
    </citation>
    <scope>NUCLEOTIDE SEQUENCE</scope>
    <source>
        <strain evidence="8">ATCC 34329</strain>
    </source>
</reference>
<proteinExistence type="inferred from homology"/>
<feature type="binding site" description="axial binding residue" evidence="5">
    <location>
        <position position="477"/>
    </location>
    <ligand>
        <name>heme</name>
        <dbReference type="ChEBI" id="CHEBI:30413"/>
    </ligand>
    <ligandPart>
        <name>Fe</name>
        <dbReference type="ChEBI" id="CHEBI:18248"/>
    </ligandPart>
</feature>
<evidence type="ECO:0000256" key="5">
    <source>
        <dbReference type="PIRSR" id="PIRSR602401-1"/>
    </source>
</evidence>
<comment type="caution">
    <text evidence="8">The sequence shown here is derived from an EMBL/GenBank/DDBJ whole genome shotgun (WGS) entry which is preliminary data.</text>
</comment>
<keyword evidence="2 5" id="KW-0479">Metal-binding</keyword>
<dbReference type="InterPro" id="IPR002401">
    <property type="entry name" value="Cyt_P450_E_grp-I"/>
</dbReference>
<keyword evidence="5 6" id="KW-0349">Heme</keyword>
<evidence type="ECO:0000256" key="3">
    <source>
        <dbReference type="ARBA" id="ARBA00023002"/>
    </source>
</evidence>
<dbReference type="Pfam" id="PF00067">
    <property type="entry name" value="p450"/>
    <property type="match status" value="1"/>
</dbReference>
<evidence type="ECO:0000256" key="2">
    <source>
        <dbReference type="ARBA" id="ARBA00022723"/>
    </source>
</evidence>
<comment type="cofactor">
    <cofactor evidence="5">
        <name>heme</name>
        <dbReference type="ChEBI" id="CHEBI:30413"/>
    </cofactor>
</comment>
<dbReference type="InterPro" id="IPR050364">
    <property type="entry name" value="Cytochrome_P450_fung"/>
</dbReference>
<dbReference type="PROSITE" id="PS00086">
    <property type="entry name" value="CYTOCHROME_P450"/>
    <property type="match status" value="1"/>
</dbReference>
<dbReference type="InterPro" id="IPR017972">
    <property type="entry name" value="Cyt_P450_CS"/>
</dbReference>
<keyword evidence="4 5" id="KW-0408">Iron</keyword>
<accession>A0AAD5RNN2</accession>
<dbReference type="EMBL" id="JAKWBI020000180">
    <property type="protein sequence ID" value="KAJ2900066.1"/>
    <property type="molecule type" value="Genomic_DNA"/>
</dbReference>
<organism evidence="8 9">
    <name type="scientific">Zalerion maritima</name>
    <dbReference type="NCBI Taxonomy" id="339359"/>
    <lineage>
        <taxon>Eukaryota</taxon>
        <taxon>Fungi</taxon>
        <taxon>Dikarya</taxon>
        <taxon>Ascomycota</taxon>
        <taxon>Pezizomycotina</taxon>
        <taxon>Sordariomycetes</taxon>
        <taxon>Lulworthiomycetidae</taxon>
        <taxon>Lulworthiales</taxon>
        <taxon>Lulworthiaceae</taxon>
        <taxon>Zalerion</taxon>
    </lineage>
</organism>
<evidence type="ECO:0000256" key="6">
    <source>
        <dbReference type="RuleBase" id="RU000461"/>
    </source>
</evidence>
<evidence type="ECO:0000256" key="1">
    <source>
        <dbReference type="ARBA" id="ARBA00010617"/>
    </source>
</evidence>
<keyword evidence="3 6" id="KW-0560">Oxidoreductase</keyword>
<evidence type="ECO:0000313" key="9">
    <source>
        <dbReference type="Proteomes" id="UP001201980"/>
    </source>
</evidence>
<dbReference type="SUPFAM" id="SSF48264">
    <property type="entry name" value="Cytochrome P450"/>
    <property type="match status" value="1"/>
</dbReference>
<comment type="similarity">
    <text evidence="1 6">Belongs to the cytochrome P450 family.</text>
</comment>
<evidence type="ECO:0000256" key="7">
    <source>
        <dbReference type="SAM" id="MobiDB-lite"/>
    </source>
</evidence>
<evidence type="ECO:0000313" key="8">
    <source>
        <dbReference type="EMBL" id="KAJ2900066.1"/>
    </source>
</evidence>
<keyword evidence="6" id="KW-0503">Monooxygenase</keyword>
<dbReference type="GO" id="GO:0005506">
    <property type="term" value="F:iron ion binding"/>
    <property type="evidence" value="ECO:0007669"/>
    <property type="project" value="InterPro"/>
</dbReference>
<dbReference type="GO" id="GO:0016705">
    <property type="term" value="F:oxidoreductase activity, acting on paired donors, with incorporation or reduction of molecular oxygen"/>
    <property type="evidence" value="ECO:0007669"/>
    <property type="project" value="InterPro"/>
</dbReference>
<name>A0AAD5RNN2_9PEZI</name>
<dbReference type="InterPro" id="IPR001128">
    <property type="entry name" value="Cyt_P450"/>
</dbReference>
<gene>
    <name evidence="8" type="ORF">MKZ38_002684</name>
</gene>
<dbReference type="GO" id="GO:0020037">
    <property type="term" value="F:heme binding"/>
    <property type="evidence" value="ECO:0007669"/>
    <property type="project" value="InterPro"/>
</dbReference>
<dbReference type="Proteomes" id="UP001201980">
    <property type="component" value="Unassembled WGS sequence"/>
</dbReference>
<dbReference type="PANTHER" id="PTHR46300">
    <property type="entry name" value="P450, PUTATIVE (EUROFUNG)-RELATED-RELATED"/>
    <property type="match status" value="1"/>
</dbReference>
<dbReference type="Gene3D" id="1.10.630.10">
    <property type="entry name" value="Cytochrome P450"/>
    <property type="match status" value="1"/>
</dbReference>
<sequence>MDNIVLVVCYVLLPGVLISALRSFFSSHSLLPKSKTVSPPPSPKLTGLDGTDPVPETYPGKFPGPKQYPIVGRVHDLPRFNMWRKLKEWADEFGPIYQTSMVGQKFIVISDENIARELLVRRGNKYAGRPQIRALINHKAGPVYSALMDRHDIWKFQRKWVHAAMSASHKEHFHGHIEREVSRYLATLLLDPDKFHQNTRELTGRVMSTLAYDDATQGPAKGHSAIKTLTQMSVSGPIVNTMSPLWHLGDLIHYNPWRNYEVDRETNQRKWWLELFMTAKKRYQAGTLPEDTWTYRYFEQLQANGNQSLEQSCEDVDSVSCMLGFQCLVGVVTISGPLQFFLMAMSKNRDWQKKAQEEVDRVCGDRMPTREDFPNLPTVRACIKETLRWRSGVPLGVPHQCEEDDEFKGVKIEKGTIILACEWNINRVKTNYPDPETYNPARYLSPEYPTYQEPLSRYPNFREGVGMHTFGWGRRTCLGQNMVDDEMFCAAAGVLWAFDMDRKRCQATGKVVEFDDQATNSNVILEPLPFPMEIKPRSDKRAALVLENYGKVRDGLKV</sequence>
<dbReference type="GO" id="GO:0004497">
    <property type="term" value="F:monooxygenase activity"/>
    <property type="evidence" value="ECO:0007669"/>
    <property type="project" value="UniProtKB-KW"/>
</dbReference>
<dbReference type="InterPro" id="IPR036396">
    <property type="entry name" value="Cyt_P450_sf"/>
</dbReference>
<dbReference type="AlphaFoldDB" id="A0AAD5RNN2"/>
<dbReference type="PRINTS" id="PR00463">
    <property type="entry name" value="EP450I"/>
</dbReference>
<dbReference type="PANTHER" id="PTHR46300:SF6">
    <property type="entry name" value="CYTOCHROME P450 2C30"/>
    <property type="match status" value="1"/>
</dbReference>
<protein>
    <submittedName>
        <fullName evidence="8">Cytochrome P450</fullName>
    </submittedName>
</protein>
<feature type="region of interest" description="Disordered" evidence="7">
    <location>
        <begin position="32"/>
        <end position="62"/>
    </location>
</feature>
<evidence type="ECO:0000256" key="4">
    <source>
        <dbReference type="ARBA" id="ARBA00023004"/>
    </source>
</evidence>
<keyword evidence="9" id="KW-1185">Reference proteome</keyword>